<dbReference type="Proteomes" id="UP000004535">
    <property type="component" value="Unassembled WGS sequence"/>
</dbReference>
<dbReference type="AlphaFoldDB" id="B9BJ66"/>
<gene>
    <name evidence="1" type="ORF">BURMUCGD2_5122</name>
</gene>
<accession>B9BJ66</accession>
<organism evidence="1 2">
    <name type="scientific">Burkholderia multivorans CGD2</name>
    <dbReference type="NCBI Taxonomy" id="513052"/>
    <lineage>
        <taxon>Bacteria</taxon>
        <taxon>Pseudomonadati</taxon>
        <taxon>Pseudomonadota</taxon>
        <taxon>Betaproteobacteria</taxon>
        <taxon>Burkholderiales</taxon>
        <taxon>Burkholderiaceae</taxon>
        <taxon>Burkholderia</taxon>
        <taxon>Burkholderia cepacia complex</taxon>
    </lineage>
</organism>
<evidence type="ECO:0000313" key="1">
    <source>
        <dbReference type="EMBL" id="EEE09749.1"/>
    </source>
</evidence>
<name>B9BJ66_9BURK</name>
<sequence>MHFEDKRSDGRFHRWRRRHHTAYTTMEAGTLEQLKHFHVDAVRLPVDRALDSSGAANA</sequence>
<dbReference type="EMBL" id="ACFC01000001">
    <property type="protein sequence ID" value="EEE09749.1"/>
    <property type="molecule type" value="Genomic_DNA"/>
</dbReference>
<reference evidence="1 2" key="1">
    <citation type="journal article" date="2012" name="J. Bacteriol.">
        <title>Draft Genome Sequence Determination for Cystic Fibrosis and Chronic Granulomatous Disease Burkholderia multivorans Isolates.</title>
        <authorList>
            <person name="Varga J.J."/>
            <person name="Losada L."/>
            <person name="Zelazny A.M."/>
            <person name="Brinkac L."/>
            <person name="Harkins D."/>
            <person name="Radune D."/>
            <person name="Hostetler J."/>
            <person name="Sampaio E.P."/>
            <person name="Ronning C.M."/>
            <person name="Nierman W.C."/>
            <person name="Greenberg D.E."/>
            <person name="Holland S.M."/>
            <person name="Goldberg J.B."/>
        </authorList>
    </citation>
    <scope>NUCLEOTIDE SEQUENCE [LARGE SCALE GENOMIC DNA]</scope>
    <source>
        <strain evidence="1 2">CGD2</strain>
    </source>
</reference>
<proteinExistence type="predicted"/>
<protein>
    <submittedName>
        <fullName evidence="1">Uncharacterized protein</fullName>
    </submittedName>
</protein>
<evidence type="ECO:0000313" key="2">
    <source>
        <dbReference type="Proteomes" id="UP000004535"/>
    </source>
</evidence>
<comment type="caution">
    <text evidence="1">The sequence shown here is derived from an EMBL/GenBank/DDBJ whole genome shotgun (WGS) entry which is preliminary data.</text>
</comment>